<evidence type="ECO:0000256" key="4">
    <source>
        <dbReference type="ARBA" id="ARBA00012513"/>
    </source>
</evidence>
<dbReference type="CDD" id="cd01093">
    <property type="entry name" value="CRIB_PAK_like"/>
    <property type="match status" value="1"/>
</dbReference>
<dbReference type="PROSITE" id="PS00108">
    <property type="entry name" value="PROTEIN_KINASE_ST"/>
    <property type="match status" value="1"/>
</dbReference>
<feature type="compositionally biased region" description="Low complexity" evidence="16">
    <location>
        <begin position="48"/>
        <end position="68"/>
    </location>
</feature>
<dbReference type="Pfam" id="PF00786">
    <property type="entry name" value="PBD"/>
    <property type="match status" value="1"/>
</dbReference>
<dbReference type="Gene3D" id="3.30.200.20">
    <property type="entry name" value="Phosphorylase Kinase, domain 1"/>
    <property type="match status" value="1"/>
</dbReference>
<dbReference type="GO" id="GO:0008349">
    <property type="term" value="F:MAP kinase kinase kinase kinase activity"/>
    <property type="evidence" value="ECO:0007669"/>
    <property type="project" value="UniProtKB-ARBA"/>
</dbReference>
<dbReference type="InterPro" id="IPR033923">
    <property type="entry name" value="PAK_BD"/>
</dbReference>
<dbReference type="InterPro" id="IPR051931">
    <property type="entry name" value="PAK3-like"/>
</dbReference>
<evidence type="ECO:0000256" key="6">
    <source>
        <dbReference type="ARBA" id="ARBA00022507"/>
    </source>
</evidence>
<gene>
    <name evidence="19" type="ORF">FA09DRAFT_298012</name>
</gene>
<dbReference type="Pfam" id="PF00069">
    <property type="entry name" value="Pkinase"/>
    <property type="match status" value="1"/>
</dbReference>
<evidence type="ECO:0000256" key="10">
    <source>
        <dbReference type="ARBA" id="ARBA00022777"/>
    </source>
</evidence>
<feature type="region of interest" description="Disordered" evidence="16">
    <location>
        <begin position="1"/>
        <end position="239"/>
    </location>
</feature>
<protein>
    <recommendedName>
        <fullName evidence="4">non-specific serine/threonine protein kinase</fullName>
        <ecNumber evidence="4">2.7.11.1</ecNumber>
    </recommendedName>
</protein>
<dbReference type="GO" id="GO:0106310">
    <property type="term" value="F:protein serine kinase activity"/>
    <property type="evidence" value="ECO:0007669"/>
    <property type="project" value="RHEA"/>
</dbReference>
<organism evidence="19 20">
    <name type="scientific">Tilletiopsis washingtonensis</name>
    <dbReference type="NCBI Taxonomy" id="58919"/>
    <lineage>
        <taxon>Eukaryota</taxon>
        <taxon>Fungi</taxon>
        <taxon>Dikarya</taxon>
        <taxon>Basidiomycota</taxon>
        <taxon>Ustilaginomycotina</taxon>
        <taxon>Exobasidiomycetes</taxon>
        <taxon>Entylomatales</taxon>
        <taxon>Entylomatales incertae sedis</taxon>
        <taxon>Tilletiopsis</taxon>
    </lineage>
</organism>
<dbReference type="PANTHER" id="PTHR45832">
    <property type="entry name" value="SERINE/THREONINE-PROTEIN KINASE SAMKA-RELATED-RELATED"/>
    <property type="match status" value="1"/>
</dbReference>
<dbReference type="GO" id="GO:0071470">
    <property type="term" value="P:cellular response to osmotic stress"/>
    <property type="evidence" value="ECO:0007669"/>
    <property type="project" value="UniProtKB-ARBA"/>
</dbReference>
<dbReference type="EMBL" id="KZ819294">
    <property type="protein sequence ID" value="PWN97548.1"/>
    <property type="molecule type" value="Genomic_DNA"/>
</dbReference>
<dbReference type="SMART" id="SM00285">
    <property type="entry name" value="PBD"/>
    <property type="match status" value="1"/>
</dbReference>
<dbReference type="InterPro" id="IPR000719">
    <property type="entry name" value="Prot_kinase_dom"/>
</dbReference>
<evidence type="ECO:0000259" key="17">
    <source>
        <dbReference type="PROSITE" id="PS50011"/>
    </source>
</evidence>
<evidence type="ECO:0000313" key="20">
    <source>
        <dbReference type="Proteomes" id="UP000245946"/>
    </source>
</evidence>
<feature type="domain" description="CRIB" evidence="18">
    <location>
        <begin position="264"/>
        <end position="277"/>
    </location>
</feature>
<dbReference type="GO" id="GO:0019236">
    <property type="term" value="P:response to pheromone"/>
    <property type="evidence" value="ECO:0007669"/>
    <property type="project" value="UniProtKB-KW"/>
</dbReference>
<comment type="catalytic activity">
    <reaction evidence="13">
        <text>L-threonyl-[protein] + ATP = O-phospho-L-threonyl-[protein] + ADP + H(+)</text>
        <dbReference type="Rhea" id="RHEA:46608"/>
        <dbReference type="Rhea" id="RHEA-COMP:11060"/>
        <dbReference type="Rhea" id="RHEA-COMP:11605"/>
        <dbReference type="ChEBI" id="CHEBI:15378"/>
        <dbReference type="ChEBI" id="CHEBI:30013"/>
        <dbReference type="ChEBI" id="CHEBI:30616"/>
        <dbReference type="ChEBI" id="CHEBI:61977"/>
        <dbReference type="ChEBI" id="CHEBI:456216"/>
        <dbReference type="EC" id="2.7.11.1"/>
    </reaction>
</comment>
<keyword evidence="8" id="KW-0808">Transferase</keyword>
<evidence type="ECO:0000256" key="13">
    <source>
        <dbReference type="ARBA" id="ARBA00047899"/>
    </source>
</evidence>
<feature type="compositionally biased region" description="Pro residues" evidence="16">
    <location>
        <begin position="425"/>
        <end position="442"/>
    </location>
</feature>
<feature type="binding site" evidence="15">
    <location>
        <position position="557"/>
    </location>
    <ligand>
        <name>ATP</name>
        <dbReference type="ChEBI" id="CHEBI:30616"/>
    </ligand>
</feature>
<evidence type="ECO:0000256" key="14">
    <source>
        <dbReference type="ARBA" id="ARBA00048679"/>
    </source>
</evidence>
<feature type="domain" description="Protein kinase" evidence="17">
    <location>
        <begin position="528"/>
        <end position="779"/>
    </location>
</feature>
<feature type="region of interest" description="Disordered" evidence="16">
    <location>
        <begin position="340"/>
        <end position="507"/>
    </location>
</feature>
<dbReference type="PANTHER" id="PTHR45832:SF22">
    <property type="entry name" value="SERINE_THREONINE-PROTEIN KINASE SAMKA-RELATED"/>
    <property type="match status" value="1"/>
</dbReference>
<name>A0A316Z979_9BASI</name>
<dbReference type="InterPro" id="IPR036936">
    <property type="entry name" value="CRIB_dom_sf"/>
</dbReference>
<comment type="catalytic activity">
    <reaction evidence="14">
        <text>L-seryl-[protein] + ATP = O-phospho-L-seryl-[protein] + ADP + H(+)</text>
        <dbReference type="Rhea" id="RHEA:17989"/>
        <dbReference type="Rhea" id="RHEA-COMP:9863"/>
        <dbReference type="Rhea" id="RHEA-COMP:11604"/>
        <dbReference type="ChEBI" id="CHEBI:15378"/>
        <dbReference type="ChEBI" id="CHEBI:29999"/>
        <dbReference type="ChEBI" id="CHEBI:30616"/>
        <dbReference type="ChEBI" id="CHEBI:83421"/>
        <dbReference type="ChEBI" id="CHEBI:456216"/>
        <dbReference type="EC" id="2.7.11.1"/>
    </reaction>
</comment>
<dbReference type="FunFam" id="3.30.200.20:FF:000385">
    <property type="entry name" value="Non-specific serine/threonine protein kinase"/>
    <property type="match status" value="1"/>
</dbReference>
<dbReference type="GO" id="GO:0005524">
    <property type="term" value="F:ATP binding"/>
    <property type="evidence" value="ECO:0007669"/>
    <property type="project" value="UniProtKB-UniRule"/>
</dbReference>
<dbReference type="PROSITE" id="PS50011">
    <property type="entry name" value="PROTEIN_KINASE_DOM"/>
    <property type="match status" value="1"/>
</dbReference>
<evidence type="ECO:0000256" key="9">
    <source>
        <dbReference type="ARBA" id="ARBA00022741"/>
    </source>
</evidence>
<dbReference type="GO" id="GO:0005737">
    <property type="term" value="C:cytoplasm"/>
    <property type="evidence" value="ECO:0007669"/>
    <property type="project" value="UniProtKB-SubCell"/>
</dbReference>
<dbReference type="STRING" id="58919.A0A316Z979"/>
<dbReference type="Gene3D" id="1.10.510.10">
    <property type="entry name" value="Transferase(Phosphotransferase) domain 1"/>
    <property type="match status" value="1"/>
</dbReference>
<feature type="compositionally biased region" description="Polar residues" evidence="16">
    <location>
        <begin position="184"/>
        <end position="196"/>
    </location>
</feature>
<keyword evidence="9 15" id="KW-0547">Nucleotide-binding</keyword>
<dbReference type="SUPFAM" id="SSF56112">
    <property type="entry name" value="Protein kinase-like (PK-like)"/>
    <property type="match status" value="1"/>
</dbReference>
<dbReference type="GO" id="GO:0005634">
    <property type="term" value="C:nucleus"/>
    <property type="evidence" value="ECO:0007669"/>
    <property type="project" value="UniProtKB-SubCell"/>
</dbReference>
<dbReference type="CDD" id="cd06614">
    <property type="entry name" value="STKc_PAK"/>
    <property type="match status" value="1"/>
</dbReference>
<sequence length="801" mass="82688">MANAFATLDDNSAAGSVAGGLGNYDRAGGSGELDLIPQRSAPPPPGSSPGSRYGGAAAASSAGASASAFVRPGTSSSSSSPYAPKPQRSSYIAGSYRPGGPSGLTSAGAAPTRPGLPSTNTGLPSSYSSSSGSAGGPPRPVRSNTNDGNMYSFAAPAGSSSGFAPPSGARAHASVSGPAPSPHLTASSPLGSSSPNFDAAGAGSPNLEGDAYGSGGSQSHFVQGSRSRDGGAGGPGGRNTFKSAFGGFLNSMSDVFSQQKKIEISTPYDPVHLTHVGFNSDTGEFTGLPKEWQQLLQDSGISKQDQEANPQAVMDIVAFYQDATQNAADEDAVWKKFGMAKGPASPLLGAGGAQERRPSDAGAGVPPPPPSKTVYEKPRAAPPPPGPAVGLQAKKSLRRPTSAELRAGGAPQPAAGAGGDLKPARPAPAPASAPSKPVPLPKPAAGASSAPTSSRSSPAQRAPDLPAAPPKAPSPAAGAVAAGAVAKSQKGPGATPRRRETKKAGMNDADVIARLQAICTDADPTKLYRSLVKIGQGASGGVYTAYQVGSNHSVAIKQMNLEQQPKKDLIINEILVMKESRHRNIVNYIDSFLFKGDLWVVMEYMEGGSLTDVVTCNIMTEGQIAAVSREVLEGLKHLHANGVIHRDIKSDNILLSMNGDIKLTDFGFCAQIGESQAKRTTMVGTPYWMAPEVVTRKEYGPKVDIWSLGIMCIEMVEGEPPYLNENPLRALYLIATNGTPKINNPENLSATFRDFLKTCLDVDAERRPDATSILGHSFLKYCDSLRTLSPLIKAAREQNKK</sequence>
<dbReference type="PROSITE" id="PS00107">
    <property type="entry name" value="PROTEIN_KINASE_ATP"/>
    <property type="match status" value="1"/>
</dbReference>
<evidence type="ECO:0000256" key="2">
    <source>
        <dbReference type="ARBA" id="ARBA00004496"/>
    </source>
</evidence>
<comment type="subcellular location">
    <subcellularLocation>
        <location evidence="2">Cytoplasm</location>
    </subcellularLocation>
    <subcellularLocation>
        <location evidence="1">Nucleus</location>
    </subcellularLocation>
</comment>
<dbReference type="GO" id="GO:0001402">
    <property type="term" value="P:signal transduction involved in filamentous growth"/>
    <property type="evidence" value="ECO:0007669"/>
    <property type="project" value="UniProtKB-ARBA"/>
</dbReference>
<dbReference type="Proteomes" id="UP000245946">
    <property type="component" value="Unassembled WGS sequence"/>
</dbReference>
<dbReference type="Gene3D" id="3.90.810.10">
    <property type="entry name" value="CRIB domain"/>
    <property type="match status" value="1"/>
</dbReference>
<dbReference type="GeneID" id="37267776"/>
<dbReference type="RefSeq" id="XP_025597827.1">
    <property type="nucleotide sequence ID" value="XM_025740230.1"/>
</dbReference>
<comment type="similarity">
    <text evidence="3">Belongs to the protein kinase superfamily. STE Ser/Thr protein kinase family. STE20 subfamily.</text>
</comment>
<evidence type="ECO:0000256" key="1">
    <source>
        <dbReference type="ARBA" id="ARBA00004123"/>
    </source>
</evidence>
<keyword evidence="12" id="KW-0539">Nucleus</keyword>
<evidence type="ECO:0000256" key="11">
    <source>
        <dbReference type="ARBA" id="ARBA00022840"/>
    </source>
</evidence>
<keyword evidence="11 15" id="KW-0067">ATP-binding</keyword>
<dbReference type="InterPro" id="IPR017441">
    <property type="entry name" value="Protein_kinase_ATP_BS"/>
</dbReference>
<accession>A0A316Z979</accession>
<dbReference type="PROSITE" id="PS50108">
    <property type="entry name" value="CRIB"/>
    <property type="match status" value="1"/>
</dbReference>
<evidence type="ECO:0000256" key="12">
    <source>
        <dbReference type="ARBA" id="ARBA00023242"/>
    </source>
</evidence>
<feature type="compositionally biased region" description="Low complexity" evidence="16">
    <location>
        <begin position="152"/>
        <end position="169"/>
    </location>
</feature>
<dbReference type="SMART" id="SM00220">
    <property type="entry name" value="S_TKc"/>
    <property type="match status" value="1"/>
</dbReference>
<evidence type="ECO:0000259" key="18">
    <source>
        <dbReference type="PROSITE" id="PS50108"/>
    </source>
</evidence>
<feature type="compositionally biased region" description="Low complexity" evidence="16">
    <location>
        <begin position="122"/>
        <end position="132"/>
    </location>
</feature>
<dbReference type="FunFam" id="3.90.810.10:FF:000007">
    <property type="entry name" value="Non-specific serine/threonine protein kinase"/>
    <property type="match status" value="1"/>
</dbReference>
<keyword evidence="7" id="KW-0723">Serine/threonine-protein kinase</keyword>
<evidence type="ECO:0000256" key="8">
    <source>
        <dbReference type="ARBA" id="ARBA00022679"/>
    </source>
</evidence>
<evidence type="ECO:0000256" key="16">
    <source>
        <dbReference type="SAM" id="MobiDB-lite"/>
    </source>
</evidence>
<evidence type="ECO:0000313" key="19">
    <source>
        <dbReference type="EMBL" id="PWN97548.1"/>
    </source>
</evidence>
<feature type="compositionally biased region" description="Low complexity" evidence="16">
    <location>
        <begin position="443"/>
        <end position="463"/>
    </location>
</feature>
<dbReference type="FunFam" id="1.10.510.10:FF:000011">
    <property type="entry name" value="Non-specific serine/threonine protein kinase"/>
    <property type="match status" value="1"/>
</dbReference>
<proteinExistence type="inferred from homology"/>
<dbReference type="InterPro" id="IPR000095">
    <property type="entry name" value="CRIB_dom"/>
</dbReference>
<keyword evidence="10 19" id="KW-0418">Kinase</keyword>
<dbReference type="InterPro" id="IPR008271">
    <property type="entry name" value="Ser/Thr_kinase_AS"/>
</dbReference>
<dbReference type="AlphaFoldDB" id="A0A316Z979"/>
<reference evidence="19 20" key="1">
    <citation type="journal article" date="2018" name="Mol. Biol. Evol.">
        <title>Broad Genomic Sampling Reveals a Smut Pathogenic Ancestry of the Fungal Clade Ustilaginomycotina.</title>
        <authorList>
            <person name="Kijpornyongpan T."/>
            <person name="Mondo S.J."/>
            <person name="Barry K."/>
            <person name="Sandor L."/>
            <person name="Lee J."/>
            <person name="Lipzen A."/>
            <person name="Pangilinan J."/>
            <person name="LaButti K."/>
            <person name="Hainaut M."/>
            <person name="Henrissat B."/>
            <person name="Grigoriev I.V."/>
            <person name="Spatafora J.W."/>
            <person name="Aime M.C."/>
        </authorList>
    </citation>
    <scope>NUCLEOTIDE SEQUENCE [LARGE SCALE GENOMIC DNA]</scope>
    <source>
        <strain evidence="19 20">MCA 4186</strain>
    </source>
</reference>
<evidence type="ECO:0000256" key="15">
    <source>
        <dbReference type="PROSITE-ProRule" id="PRU10141"/>
    </source>
</evidence>
<keyword evidence="5" id="KW-0963">Cytoplasm</keyword>
<feature type="compositionally biased region" description="Low complexity" evidence="16">
    <location>
        <begin position="474"/>
        <end position="488"/>
    </location>
</feature>
<dbReference type="EC" id="2.7.11.1" evidence="4"/>
<keyword evidence="6" id="KW-0589">Pheromone response</keyword>
<evidence type="ECO:0000256" key="3">
    <source>
        <dbReference type="ARBA" id="ARBA00008874"/>
    </source>
</evidence>
<evidence type="ECO:0000256" key="5">
    <source>
        <dbReference type="ARBA" id="ARBA00022490"/>
    </source>
</evidence>
<evidence type="ECO:0000256" key="7">
    <source>
        <dbReference type="ARBA" id="ARBA00022527"/>
    </source>
</evidence>
<dbReference type="InterPro" id="IPR011009">
    <property type="entry name" value="Kinase-like_dom_sf"/>
</dbReference>
<keyword evidence="20" id="KW-1185">Reference proteome</keyword>
<dbReference type="OrthoDB" id="248923at2759"/>